<keyword evidence="7" id="KW-0813">Transport</keyword>
<organism evidence="9 10">
    <name type="scientific">Hydrogenophaga pseudoflava</name>
    <name type="common">Pseudomonas carboxydoflava</name>
    <dbReference type="NCBI Taxonomy" id="47421"/>
    <lineage>
        <taxon>Bacteria</taxon>
        <taxon>Pseudomonadati</taxon>
        <taxon>Pseudomonadota</taxon>
        <taxon>Betaproteobacteria</taxon>
        <taxon>Burkholderiales</taxon>
        <taxon>Comamonadaceae</taxon>
        <taxon>Hydrogenophaga</taxon>
    </lineage>
</organism>
<evidence type="ECO:0000256" key="2">
    <source>
        <dbReference type="ARBA" id="ARBA00022475"/>
    </source>
</evidence>
<keyword evidence="5 7" id="KW-1133">Transmembrane helix</keyword>
<dbReference type="PANTHER" id="PTHR33362">
    <property type="entry name" value="SIALIC ACID TRAP TRANSPORTER PERMEASE PROTEIN SIAT-RELATED"/>
    <property type="match status" value="1"/>
</dbReference>
<evidence type="ECO:0000313" key="10">
    <source>
        <dbReference type="Proteomes" id="UP000293912"/>
    </source>
</evidence>
<feature type="transmembrane region" description="Helical" evidence="7">
    <location>
        <begin position="409"/>
        <end position="429"/>
    </location>
</feature>
<evidence type="ECO:0000256" key="1">
    <source>
        <dbReference type="ARBA" id="ARBA00004429"/>
    </source>
</evidence>
<comment type="subunit">
    <text evidence="7">The complex comprises the extracytoplasmic solute receptor protein and the two transmembrane proteins.</text>
</comment>
<keyword evidence="10" id="KW-1185">Reference proteome</keyword>
<dbReference type="Proteomes" id="UP000293912">
    <property type="component" value="Chromosome"/>
</dbReference>
<feature type="transmembrane region" description="Helical" evidence="7">
    <location>
        <begin position="221"/>
        <end position="244"/>
    </location>
</feature>
<dbReference type="Pfam" id="PF06808">
    <property type="entry name" value="DctM"/>
    <property type="match status" value="1"/>
</dbReference>
<feature type="transmembrane region" description="Helical" evidence="7">
    <location>
        <begin position="175"/>
        <end position="200"/>
    </location>
</feature>
<dbReference type="PIRSF" id="PIRSF006066">
    <property type="entry name" value="HI0050"/>
    <property type="match status" value="1"/>
</dbReference>
<evidence type="ECO:0000256" key="4">
    <source>
        <dbReference type="ARBA" id="ARBA00022692"/>
    </source>
</evidence>
<comment type="subcellular location">
    <subcellularLocation>
        <location evidence="1 7">Cell inner membrane</location>
        <topology evidence="1 7">Multi-pass membrane protein</topology>
    </subcellularLocation>
</comment>
<dbReference type="PANTHER" id="PTHR33362:SF5">
    <property type="entry name" value="C4-DICARBOXYLATE TRAP TRANSPORTER LARGE PERMEASE PROTEIN DCTM"/>
    <property type="match status" value="1"/>
</dbReference>
<feature type="transmembrane region" description="Helical" evidence="7">
    <location>
        <begin position="147"/>
        <end position="169"/>
    </location>
</feature>
<feature type="transmembrane region" description="Helical" evidence="7">
    <location>
        <begin position="250"/>
        <end position="267"/>
    </location>
</feature>
<dbReference type="AlphaFoldDB" id="A0A4P6WZ94"/>
<dbReference type="EMBL" id="CP037867">
    <property type="protein sequence ID" value="QBM29127.1"/>
    <property type="molecule type" value="Genomic_DNA"/>
</dbReference>
<feature type="transmembrane region" description="Helical" evidence="7">
    <location>
        <begin position="313"/>
        <end position="334"/>
    </location>
</feature>
<protein>
    <recommendedName>
        <fullName evidence="7">TRAP transporter large permease protein</fullName>
    </recommendedName>
</protein>
<proteinExistence type="inferred from homology"/>
<comment type="function">
    <text evidence="7">Part of the tripartite ATP-independent periplasmic (TRAP) transport system.</text>
</comment>
<evidence type="ECO:0000256" key="5">
    <source>
        <dbReference type="ARBA" id="ARBA00022989"/>
    </source>
</evidence>
<dbReference type="InterPro" id="IPR010656">
    <property type="entry name" value="DctM"/>
</dbReference>
<evidence type="ECO:0000256" key="7">
    <source>
        <dbReference type="RuleBase" id="RU369079"/>
    </source>
</evidence>
<evidence type="ECO:0000256" key="3">
    <source>
        <dbReference type="ARBA" id="ARBA00022519"/>
    </source>
</evidence>
<accession>A0A4P6WZ94</accession>
<evidence type="ECO:0000256" key="6">
    <source>
        <dbReference type="ARBA" id="ARBA00023136"/>
    </source>
</evidence>
<name>A0A4P6WZ94_HYDPS</name>
<keyword evidence="2" id="KW-1003">Cell membrane</keyword>
<keyword evidence="4 7" id="KW-0812">Transmembrane</keyword>
<dbReference type="GO" id="GO:0022857">
    <property type="term" value="F:transmembrane transporter activity"/>
    <property type="evidence" value="ECO:0007669"/>
    <property type="project" value="UniProtKB-UniRule"/>
</dbReference>
<dbReference type="RefSeq" id="WP_133157116.1">
    <property type="nucleotide sequence ID" value="NZ_CP037867.1"/>
</dbReference>
<dbReference type="GO" id="GO:0005886">
    <property type="term" value="C:plasma membrane"/>
    <property type="evidence" value="ECO:0007669"/>
    <property type="project" value="UniProtKB-SubCell"/>
</dbReference>
<feature type="transmembrane region" description="Helical" evidence="7">
    <location>
        <begin position="63"/>
        <end position="81"/>
    </location>
</feature>
<evidence type="ECO:0000313" key="9">
    <source>
        <dbReference type="EMBL" id="QBM29127.1"/>
    </source>
</evidence>
<feature type="domain" description="TRAP C4-dicarboxylate transport system permease DctM subunit" evidence="8">
    <location>
        <begin position="14"/>
        <end position="425"/>
    </location>
</feature>
<comment type="similarity">
    <text evidence="7">Belongs to the TRAP transporter large permease family.</text>
</comment>
<feature type="transmembrane region" description="Helical" evidence="7">
    <location>
        <begin position="366"/>
        <end position="388"/>
    </location>
</feature>
<keyword evidence="3 7" id="KW-0997">Cell inner membrane</keyword>
<reference evidence="9 10" key="1">
    <citation type="submission" date="2019-03" db="EMBL/GenBank/DDBJ databases">
        <authorList>
            <person name="Sebastian G."/>
            <person name="Baumann P."/>
            <person name="Ruckert C."/>
            <person name="Kalinowski J."/>
            <person name="Nebel B."/>
            <person name="Takors R."/>
            <person name="Blombach B."/>
        </authorList>
    </citation>
    <scope>NUCLEOTIDE SEQUENCE [LARGE SCALE GENOMIC DNA]</scope>
    <source>
        <strain evidence="9 10">DSM 1084</strain>
    </source>
</reference>
<feature type="transmembrane region" description="Helical" evidence="7">
    <location>
        <begin position="341"/>
        <end position="360"/>
    </location>
</feature>
<dbReference type="NCBIfam" id="TIGR00786">
    <property type="entry name" value="dctM"/>
    <property type="match status" value="1"/>
</dbReference>
<sequence>MNDPVVLTLLGLFATFGLVALHVPVGVAMGAAGVVGFGLLAGFDPALAMIASETTNNLASLELATIPLFVLMGSFASVAGLPEDLYRLAYALVGHRRGGLAMATVGGCAGFGAVCGSSVATAATFGKASLPSMISRGYSPGFAAGTVASGGTLGILIPPSSIMVIYAVLAQELIITLYIAALVPALIALVFHLCAIAVHTRLRPQDAPIGPRATAAERWQAARMSCPVVFLAATVIGGMAAGVFTATESAAVGAVLAFGFAVWRRALTRKTLRQALMGTAGTSGMIYVLIIGASLFGYFAAVTQAPQAMVEAVQASGIPVWAAVLALMVMFILAGAVFDEVAAMVISMPFVLPLIISWGFDPIWWGVINVVIIEIGMLTPPLGMNVFVVKGIAPTIPLTAIYRGVTPYLVSNILRLSVLLMFPALSLWLPQVLKG</sequence>
<dbReference type="InterPro" id="IPR004681">
    <property type="entry name" value="TRAP_DctM"/>
</dbReference>
<evidence type="ECO:0000259" key="8">
    <source>
        <dbReference type="Pfam" id="PF06808"/>
    </source>
</evidence>
<keyword evidence="6 7" id="KW-0472">Membrane</keyword>
<feature type="transmembrane region" description="Helical" evidence="7">
    <location>
        <begin position="279"/>
        <end position="301"/>
    </location>
</feature>
<dbReference type="KEGG" id="hpse:HPF_15655"/>
<gene>
    <name evidence="9" type="primary">siaT7</name>
    <name evidence="9" type="ORF">HPF_15655</name>
</gene>
<feature type="transmembrane region" description="Helical" evidence="7">
    <location>
        <begin position="30"/>
        <end position="51"/>
    </location>
</feature>
<feature type="transmembrane region" description="Helical" evidence="7">
    <location>
        <begin position="101"/>
        <end position="126"/>
    </location>
</feature>